<evidence type="ECO:0000259" key="8">
    <source>
        <dbReference type="PROSITE" id="PS50280"/>
    </source>
</evidence>
<feature type="domain" description="Pre-SET" evidence="9">
    <location>
        <begin position="261"/>
        <end position="334"/>
    </location>
</feature>
<gene>
    <name evidence="11" type="ORF">N7498_005226</name>
</gene>
<evidence type="ECO:0000313" key="12">
    <source>
        <dbReference type="Proteomes" id="UP001150904"/>
    </source>
</evidence>
<comment type="subcellular location">
    <subcellularLocation>
        <location evidence="1">Chromosome</location>
    </subcellularLocation>
</comment>
<evidence type="ECO:0000259" key="10">
    <source>
        <dbReference type="PROSITE" id="PS50868"/>
    </source>
</evidence>
<dbReference type="InterPro" id="IPR050973">
    <property type="entry name" value="H3K9_Histone-Lys_N-MTase"/>
</dbReference>
<reference evidence="11" key="2">
    <citation type="journal article" date="2023" name="IMA Fungus">
        <title>Comparative genomic study of the Penicillium genus elucidates a diverse pangenome and 15 lateral gene transfer events.</title>
        <authorList>
            <person name="Petersen C."/>
            <person name="Sorensen T."/>
            <person name="Nielsen M.R."/>
            <person name="Sondergaard T.E."/>
            <person name="Sorensen J.L."/>
            <person name="Fitzpatrick D.A."/>
            <person name="Frisvad J.C."/>
            <person name="Nielsen K.L."/>
        </authorList>
    </citation>
    <scope>NUCLEOTIDE SEQUENCE</scope>
    <source>
        <strain evidence="11">IBT 15544</strain>
    </source>
</reference>
<dbReference type="GO" id="GO:0005634">
    <property type="term" value="C:nucleus"/>
    <property type="evidence" value="ECO:0007669"/>
    <property type="project" value="InterPro"/>
</dbReference>
<evidence type="ECO:0000256" key="3">
    <source>
        <dbReference type="ARBA" id="ARBA00022603"/>
    </source>
</evidence>
<reference evidence="11" key="1">
    <citation type="submission" date="2022-12" db="EMBL/GenBank/DDBJ databases">
        <authorList>
            <person name="Petersen C."/>
        </authorList>
    </citation>
    <scope>NUCLEOTIDE SEQUENCE</scope>
    <source>
        <strain evidence="11">IBT 15544</strain>
    </source>
</reference>
<keyword evidence="6" id="KW-0479">Metal-binding</keyword>
<dbReference type="InterPro" id="IPR007728">
    <property type="entry name" value="Pre-SET_dom"/>
</dbReference>
<evidence type="ECO:0000256" key="5">
    <source>
        <dbReference type="ARBA" id="ARBA00022691"/>
    </source>
</evidence>
<dbReference type="OrthoDB" id="308383at2759"/>
<keyword evidence="12" id="KW-1185">Reference proteome</keyword>
<dbReference type="PROSITE" id="PS50867">
    <property type="entry name" value="PRE_SET"/>
    <property type="match status" value="1"/>
</dbReference>
<name>A0A9W9T003_9EURO</name>
<keyword evidence="4" id="KW-0808">Transferase</keyword>
<dbReference type="SUPFAM" id="SSF82199">
    <property type="entry name" value="SET domain"/>
    <property type="match status" value="1"/>
</dbReference>
<dbReference type="PROSITE" id="PS50280">
    <property type="entry name" value="SET"/>
    <property type="match status" value="1"/>
</dbReference>
<feature type="domain" description="SET" evidence="8">
    <location>
        <begin position="337"/>
        <end position="473"/>
    </location>
</feature>
<evidence type="ECO:0000259" key="9">
    <source>
        <dbReference type="PROSITE" id="PS50867"/>
    </source>
</evidence>
<dbReference type="GO" id="GO:0008270">
    <property type="term" value="F:zinc ion binding"/>
    <property type="evidence" value="ECO:0007669"/>
    <property type="project" value="InterPro"/>
</dbReference>
<dbReference type="PANTHER" id="PTHR46223">
    <property type="entry name" value="HISTONE-LYSINE N-METHYLTRANSFERASE SUV39H"/>
    <property type="match status" value="1"/>
</dbReference>
<dbReference type="GO" id="GO:0042054">
    <property type="term" value="F:histone methyltransferase activity"/>
    <property type="evidence" value="ECO:0007669"/>
    <property type="project" value="InterPro"/>
</dbReference>
<accession>A0A9W9T003</accession>
<feature type="domain" description="Post-SET" evidence="10">
    <location>
        <begin position="485"/>
        <end position="501"/>
    </location>
</feature>
<keyword evidence="3" id="KW-0489">Methyltransferase</keyword>
<organism evidence="11 12">
    <name type="scientific">Penicillium cinerascens</name>
    <dbReference type="NCBI Taxonomy" id="70096"/>
    <lineage>
        <taxon>Eukaryota</taxon>
        <taxon>Fungi</taxon>
        <taxon>Dikarya</taxon>
        <taxon>Ascomycota</taxon>
        <taxon>Pezizomycotina</taxon>
        <taxon>Eurotiomycetes</taxon>
        <taxon>Eurotiomycetidae</taxon>
        <taxon>Eurotiales</taxon>
        <taxon>Aspergillaceae</taxon>
        <taxon>Penicillium</taxon>
    </lineage>
</organism>
<evidence type="ECO:0000313" key="11">
    <source>
        <dbReference type="EMBL" id="KAJ5204347.1"/>
    </source>
</evidence>
<dbReference type="PROSITE" id="PS50868">
    <property type="entry name" value="POST_SET"/>
    <property type="match status" value="1"/>
</dbReference>
<dbReference type="Pfam" id="PF05033">
    <property type="entry name" value="Pre-SET"/>
    <property type="match status" value="1"/>
</dbReference>
<dbReference type="Gene3D" id="2.170.270.10">
    <property type="entry name" value="SET domain"/>
    <property type="match status" value="1"/>
</dbReference>
<evidence type="ECO:0000256" key="2">
    <source>
        <dbReference type="ARBA" id="ARBA00022454"/>
    </source>
</evidence>
<keyword evidence="2" id="KW-0158">Chromosome</keyword>
<protein>
    <submittedName>
        <fullName evidence="11">Uncharacterized protein</fullName>
    </submittedName>
</protein>
<keyword evidence="5" id="KW-0949">S-adenosyl-L-methionine</keyword>
<dbReference type="SMART" id="SM00317">
    <property type="entry name" value="SET"/>
    <property type="match status" value="1"/>
</dbReference>
<keyword evidence="7" id="KW-0862">Zinc</keyword>
<evidence type="ECO:0000256" key="7">
    <source>
        <dbReference type="ARBA" id="ARBA00022833"/>
    </source>
</evidence>
<comment type="caution">
    <text evidence="11">The sequence shown here is derived from an EMBL/GenBank/DDBJ whole genome shotgun (WGS) entry which is preliminary data.</text>
</comment>
<dbReference type="PANTHER" id="PTHR46223:SF3">
    <property type="entry name" value="HISTONE-LYSINE N-METHYLTRANSFERASE SET-23"/>
    <property type="match status" value="1"/>
</dbReference>
<dbReference type="InterPro" id="IPR046341">
    <property type="entry name" value="SET_dom_sf"/>
</dbReference>
<evidence type="ECO:0000256" key="1">
    <source>
        <dbReference type="ARBA" id="ARBA00004286"/>
    </source>
</evidence>
<proteinExistence type="predicted"/>
<dbReference type="Pfam" id="PF00856">
    <property type="entry name" value="SET"/>
    <property type="match status" value="1"/>
</dbReference>
<dbReference type="InterPro" id="IPR001214">
    <property type="entry name" value="SET_dom"/>
</dbReference>
<sequence length="511" mass="57250">MRAQTRVIPGPTVTLSMAAQEFSLDGAFESRSTPVIYDLTGDTDSEPENAVPKISSHKEDRAPFVSTLPHRRPSATFRLPQKRDIASSSEDISVPSRHGTPITQTFLNLKATSQPKTPSPTPSLKRGNVEVVIPSPSQRQQKLFKTLKPVEPLPNGFSDRRFPIETEETEKAARRAYPKVRNVDRSVISFALSPRPMPHTSITPVQSLRYELNQKLKRIKGPEVTFDMDDEKVAMLSANFGFLNEYKLQDGITRADPGFNAGCTCSGPCDPASCDCVEMEEDSDNRIYTYHPSADGQIVLRSDFLKRKRHPRILECNEACGCRGKCWNTAVQRGRSVRLQIFDTGGRGLGLRSPDPIIAGQFIDTYLGEVISKQEADARENVDDKNQSYLFTLDHNRYDGDVIEMYGEDYDDFYVVDGQKFGSPTRFMNHSCNPNCIIAPVYTTNHADHLVYYLAFFALHNIPAGTELTFDYNPNWDGSNKIDPNAVKCLCGEPNCRGQLWPNARKKGRKA</sequence>
<dbReference type="GO" id="GO:0032259">
    <property type="term" value="P:methylation"/>
    <property type="evidence" value="ECO:0007669"/>
    <property type="project" value="UniProtKB-KW"/>
</dbReference>
<dbReference type="AlphaFoldDB" id="A0A9W9T003"/>
<evidence type="ECO:0000256" key="4">
    <source>
        <dbReference type="ARBA" id="ARBA00022679"/>
    </source>
</evidence>
<evidence type="ECO:0000256" key="6">
    <source>
        <dbReference type="ARBA" id="ARBA00022723"/>
    </source>
</evidence>
<dbReference type="InterPro" id="IPR003616">
    <property type="entry name" value="Post-SET_dom"/>
</dbReference>
<dbReference type="RefSeq" id="XP_058308826.1">
    <property type="nucleotide sequence ID" value="XM_058452288.1"/>
</dbReference>
<dbReference type="EMBL" id="JAPQKR010000012">
    <property type="protein sequence ID" value="KAJ5204347.1"/>
    <property type="molecule type" value="Genomic_DNA"/>
</dbReference>
<dbReference type="GeneID" id="83179589"/>
<dbReference type="Proteomes" id="UP001150904">
    <property type="component" value="Unassembled WGS sequence"/>
</dbReference>
<dbReference type="GO" id="GO:0005694">
    <property type="term" value="C:chromosome"/>
    <property type="evidence" value="ECO:0007669"/>
    <property type="project" value="UniProtKB-SubCell"/>
</dbReference>